<evidence type="ECO:0000313" key="3">
    <source>
        <dbReference type="EMBL" id="KAL0009752.1"/>
    </source>
</evidence>
<keyword evidence="4" id="KW-1185">Reference proteome</keyword>
<dbReference type="EMBL" id="JAZDWU010000002">
    <property type="protein sequence ID" value="KAL0009752.1"/>
    <property type="molecule type" value="Genomic_DNA"/>
</dbReference>
<evidence type="ECO:0000256" key="2">
    <source>
        <dbReference type="SAM" id="Phobius"/>
    </source>
</evidence>
<keyword evidence="2" id="KW-1133">Transmembrane helix</keyword>
<reference evidence="3 4" key="1">
    <citation type="submission" date="2024-01" db="EMBL/GenBank/DDBJ databases">
        <title>A telomere-to-telomere, gap-free genome of sweet tea (Lithocarpus litseifolius).</title>
        <authorList>
            <person name="Zhou J."/>
        </authorList>
    </citation>
    <scope>NUCLEOTIDE SEQUENCE [LARGE SCALE GENOMIC DNA]</scope>
    <source>
        <strain evidence="3">Zhou-2022a</strain>
        <tissue evidence="3">Leaf</tissue>
    </source>
</reference>
<dbReference type="Proteomes" id="UP001459277">
    <property type="component" value="Unassembled WGS sequence"/>
</dbReference>
<accession>A0AAW2DIU1</accession>
<feature type="region of interest" description="Disordered" evidence="1">
    <location>
        <begin position="144"/>
        <end position="168"/>
    </location>
</feature>
<evidence type="ECO:0000313" key="4">
    <source>
        <dbReference type="Proteomes" id="UP001459277"/>
    </source>
</evidence>
<proteinExistence type="predicted"/>
<feature type="compositionally biased region" description="Acidic residues" evidence="1">
    <location>
        <begin position="148"/>
        <end position="162"/>
    </location>
</feature>
<sequence>MNLKALISTTMAMAHDGIQQVVLVLELTAEVVGSLASFVVQLIRLIRICIRIWSILTGRQPAFVSNGHQEDIPQCSINFPYMAMADRIQQVVSVLELIAEVVGSLASFVVQLIRLIRIFIRIWTIWTARQPASVGNSYQDDIPLAGNDEADADVEAEAEAEADATNRK</sequence>
<comment type="caution">
    <text evidence="3">The sequence shown here is derived from an EMBL/GenBank/DDBJ whole genome shotgun (WGS) entry which is preliminary data.</text>
</comment>
<protein>
    <submittedName>
        <fullName evidence="3">Uncharacterized protein</fullName>
    </submittedName>
</protein>
<evidence type="ECO:0000256" key="1">
    <source>
        <dbReference type="SAM" id="MobiDB-lite"/>
    </source>
</evidence>
<dbReference type="AlphaFoldDB" id="A0AAW2DIU1"/>
<keyword evidence="2" id="KW-0472">Membrane</keyword>
<gene>
    <name evidence="3" type="ORF">SO802_004860</name>
</gene>
<keyword evidence="2" id="KW-0812">Transmembrane</keyword>
<organism evidence="3 4">
    <name type="scientific">Lithocarpus litseifolius</name>
    <dbReference type="NCBI Taxonomy" id="425828"/>
    <lineage>
        <taxon>Eukaryota</taxon>
        <taxon>Viridiplantae</taxon>
        <taxon>Streptophyta</taxon>
        <taxon>Embryophyta</taxon>
        <taxon>Tracheophyta</taxon>
        <taxon>Spermatophyta</taxon>
        <taxon>Magnoliopsida</taxon>
        <taxon>eudicotyledons</taxon>
        <taxon>Gunneridae</taxon>
        <taxon>Pentapetalae</taxon>
        <taxon>rosids</taxon>
        <taxon>fabids</taxon>
        <taxon>Fagales</taxon>
        <taxon>Fagaceae</taxon>
        <taxon>Lithocarpus</taxon>
    </lineage>
</organism>
<feature type="transmembrane region" description="Helical" evidence="2">
    <location>
        <begin position="20"/>
        <end position="43"/>
    </location>
</feature>
<name>A0AAW2DIU1_9ROSI</name>